<dbReference type="EMBL" id="BMFA01000011">
    <property type="protein sequence ID" value="GGB58891.1"/>
    <property type="molecule type" value="Genomic_DNA"/>
</dbReference>
<accession>A0A916TPR9</accession>
<dbReference type="AlphaFoldDB" id="A0A916TPR9"/>
<keyword evidence="1" id="KW-0808">Transferase</keyword>
<dbReference type="Gene3D" id="3.40.630.30">
    <property type="match status" value="1"/>
</dbReference>
<evidence type="ECO:0000256" key="1">
    <source>
        <dbReference type="ARBA" id="ARBA00022679"/>
    </source>
</evidence>
<gene>
    <name evidence="4" type="ORF">GCM10011316_33690</name>
</gene>
<dbReference type="PANTHER" id="PTHR43877">
    <property type="entry name" value="AMINOALKYLPHOSPHONATE N-ACETYLTRANSFERASE-RELATED-RELATED"/>
    <property type="match status" value="1"/>
</dbReference>
<keyword evidence="2" id="KW-0012">Acyltransferase</keyword>
<evidence type="ECO:0000313" key="4">
    <source>
        <dbReference type="EMBL" id="GGB58891.1"/>
    </source>
</evidence>
<dbReference type="InterPro" id="IPR050832">
    <property type="entry name" value="Bact_Acetyltransf"/>
</dbReference>
<keyword evidence="5" id="KW-1185">Reference proteome</keyword>
<dbReference type="InterPro" id="IPR016181">
    <property type="entry name" value="Acyl_CoA_acyltransferase"/>
</dbReference>
<dbReference type="Pfam" id="PF00583">
    <property type="entry name" value="Acetyltransf_1"/>
    <property type="match status" value="1"/>
</dbReference>
<reference evidence="4" key="1">
    <citation type="journal article" date="2014" name="Int. J. Syst. Evol. Microbiol.">
        <title>Complete genome sequence of Corynebacterium casei LMG S-19264T (=DSM 44701T), isolated from a smear-ripened cheese.</title>
        <authorList>
            <consortium name="US DOE Joint Genome Institute (JGI-PGF)"/>
            <person name="Walter F."/>
            <person name="Albersmeier A."/>
            <person name="Kalinowski J."/>
            <person name="Ruckert C."/>
        </authorList>
    </citation>
    <scope>NUCLEOTIDE SEQUENCE</scope>
    <source>
        <strain evidence="4">CGMCC 1.12426</strain>
    </source>
</reference>
<evidence type="ECO:0000259" key="3">
    <source>
        <dbReference type="PROSITE" id="PS51186"/>
    </source>
</evidence>
<dbReference type="InterPro" id="IPR000182">
    <property type="entry name" value="GNAT_dom"/>
</dbReference>
<dbReference type="CDD" id="cd04301">
    <property type="entry name" value="NAT_SF"/>
    <property type="match status" value="1"/>
</dbReference>
<organism evidence="4 5">
    <name type="scientific">Roseibium aquae</name>
    <dbReference type="NCBI Taxonomy" id="1323746"/>
    <lineage>
        <taxon>Bacteria</taxon>
        <taxon>Pseudomonadati</taxon>
        <taxon>Pseudomonadota</taxon>
        <taxon>Alphaproteobacteria</taxon>
        <taxon>Hyphomicrobiales</taxon>
        <taxon>Stappiaceae</taxon>
        <taxon>Roseibium</taxon>
    </lineage>
</organism>
<evidence type="ECO:0000256" key="2">
    <source>
        <dbReference type="ARBA" id="ARBA00023315"/>
    </source>
</evidence>
<dbReference type="GO" id="GO:0016747">
    <property type="term" value="F:acyltransferase activity, transferring groups other than amino-acyl groups"/>
    <property type="evidence" value="ECO:0007669"/>
    <property type="project" value="InterPro"/>
</dbReference>
<proteinExistence type="predicted"/>
<protein>
    <submittedName>
        <fullName evidence="4">N-acetyltransferase</fullName>
    </submittedName>
</protein>
<comment type="caution">
    <text evidence="4">The sequence shown here is derived from an EMBL/GenBank/DDBJ whole genome shotgun (WGS) entry which is preliminary data.</text>
</comment>
<dbReference type="RefSeq" id="WP_150496758.1">
    <property type="nucleotide sequence ID" value="NZ_BMFA01000011.1"/>
</dbReference>
<dbReference type="Proteomes" id="UP000605148">
    <property type="component" value="Unassembled WGS sequence"/>
</dbReference>
<dbReference type="SUPFAM" id="SSF55729">
    <property type="entry name" value="Acyl-CoA N-acyltransferases (Nat)"/>
    <property type="match status" value="1"/>
</dbReference>
<feature type="domain" description="N-acetyltransferase" evidence="3">
    <location>
        <begin position="7"/>
        <end position="156"/>
    </location>
</feature>
<reference evidence="4" key="2">
    <citation type="submission" date="2020-09" db="EMBL/GenBank/DDBJ databases">
        <authorList>
            <person name="Sun Q."/>
            <person name="Zhou Y."/>
        </authorList>
    </citation>
    <scope>NUCLEOTIDE SEQUENCE</scope>
    <source>
        <strain evidence="4">CGMCC 1.12426</strain>
    </source>
</reference>
<evidence type="ECO:0000313" key="5">
    <source>
        <dbReference type="Proteomes" id="UP000605148"/>
    </source>
</evidence>
<name>A0A916TPR9_9HYPH</name>
<dbReference type="OrthoDB" id="9803233at2"/>
<dbReference type="PROSITE" id="PS51186">
    <property type="entry name" value="GNAT"/>
    <property type="match status" value="1"/>
</dbReference>
<dbReference type="PANTHER" id="PTHR43877:SF5">
    <property type="entry name" value="BLL8307 PROTEIN"/>
    <property type="match status" value="1"/>
</dbReference>
<sequence length="158" mass="16997">MTGPQHIEIGIETPLSGDMRAMIGELSELLLSLTPADACHHLAPEDMANDRTTVFVARVDGAVAACGALYRHGGGVAEVKRMYTCPAFQGLGLAKAVLSRIIELAEQEGAQRIVLETGHNYAAARKLYEQFGFEPCGPVLDYPPHPESVFYSKQLTAA</sequence>